<evidence type="ECO:0000256" key="5">
    <source>
        <dbReference type="SAM" id="MobiDB-lite"/>
    </source>
</evidence>
<keyword evidence="8" id="KW-1185">Reference proteome</keyword>
<dbReference type="Pfam" id="PF04570">
    <property type="entry name" value="zf-FLZ"/>
    <property type="match status" value="1"/>
</dbReference>
<organism evidence="7 8">
    <name type="scientific">Carnegiea gigantea</name>
    <dbReference type="NCBI Taxonomy" id="171969"/>
    <lineage>
        <taxon>Eukaryota</taxon>
        <taxon>Viridiplantae</taxon>
        <taxon>Streptophyta</taxon>
        <taxon>Embryophyta</taxon>
        <taxon>Tracheophyta</taxon>
        <taxon>Spermatophyta</taxon>
        <taxon>Magnoliopsida</taxon>
        <taxon>eudicotyledons</taxon>
        <taxon>Gunneridae</taxon>
        <taxon>Pentapetalae</taxon>
        <taxon>Caryophyllales</taxon>
        <taxon>Cactineae</taxon>
        <taxon>Cactaceae</taxon>
        <taxon>Cactoideae</taxon>
        <taxon>Echinocereeae</taxon>
        <taxon>Carnegiea</taxon>
    </lineage>
</organism>
<feature type="domain" description="FLZ-type" evidence="6">
    <location>
        <begin position="340"/>
        <end position="384"/>
    </location>
</feature>
<feature type="region of interest" description="Disordered" evidence="5">
    <location>
        <begin position="1"/>
        <end position="21"/>
    </location>
</feature>
<gene>
    <name evidence="7" type="ORF">Cgig2_002016</name>
</gene>
<feature type="region of interest" description="Disordered" evidence="5">
    <location>
        <begin position="379"/>
        <end position="403"/>
    </location>
</feature>
<dbReference type="InterPro" id="IPR007650">
    <property type="entry name" value="Zf-FLZ_dom"/>
</dbReference>
<keyword evidence="3" id="KW-0862">Zinc</keyword>
<keyword evidence="3" id="KW-0863">Zinc-finger</keyword>
<evidence type="ECO:0000313" key="7">
    <source>
        <dbReference type="EMBL" id="KAJ8429394.1"/>
    </source>
</evidence>
<dbReference type="PANTHER" id="PTHR46868">
    <property type="entry name" value="FCS-LIKE ZINC FINGER 11"/>
    <property type="match status" value="1"/>
</dbReference>
<evidence type="ECO:0000256" key="2">
    <source>
        <dbReference type="ARBA" id="ARBA00022723"/>
    </source>
</evidence>
<dbReference type="GO" id="GO:0008270">
    <property type="term" value="F:zinc ion binding"/>
    <property type="evidence" value="ECO:0007669"/>
    <property type="project" value="UniProtKB-KW"/>
</dbReference>
<evidence type="ECO:0000259" key="6">
    <source>
        <dbReference type="PROSITE" id="PS51795"/>
    </source>
</evidence>
<dbReference type="AlphaFoldDB" id="A0A9Q1JQW5"/>
<keyword evidence="2" id="KW-0479">Metal-binding</keyword>
<evidence type="ECO:0000256" key="4">
    <source>
        <dbReference type="PROSITE-ProRule" id="PRU01131"/>
    </source>
</evidence>
<evidence type="ECO:0000256" key="3">
    <source>
        <dbReference type="ARBA" id="ARBA00022771"/>
    </source>
</evidence>
<proteinExistence type="inferred from homology"/>
<reference evidence="7" key="1">
    <citation type="submission" date="2022-04" db="EMBL/GenBank/DDBJ databases">
        <title>Carnegiea gigantea Genome sequencing and assembly v2.</title>
        <authorList>
            <person name="Copetti D."/>
            <person name="Sanderson M.J."/>
            <person name="Burquez A."/>
            <person name="Wojciechowski M.F."/>
        </authorList>
    </citation>
    <scope>NUCLEOTIDE SEQUENCE</scope>
    <source>
        <strain evidence="7">SGP5-SGP5p</strain>
        <tissue evidence="7">Aerial part</tissue>
    </source>
</reference>
<name>A0A9Q1JQW5_9CARY</name>
<protein>
    <recommendedName>
        <fullName evidence="6">FLZ-type domain-containing protein</fullName>
    </recommendedName>
</protein>
<dbReference type="PROSITE" id="PS51795">
    <property type="entry name" value="ZF_FLZ"/>
    <property type="match status" value="1"/>
</dbReference>
<evidence type="ECO:0000313" key="8">
    <source>
        <dbReference type="Proteomes" id="UP001153076"/>
    </source>
</evidence>
<feature type="zinc finger region" description="FLZ-type" evidence="4">
    <location>
        <begin position="340"/>
        <end position="384"/>
    </location>
</feature>
<dbReference type="InterPro" id="IPR044585">
    <property type="entry name" value="FLZ10/11"/>
</dbReference>
<dbReference type="OrthoDB" id="685855at2759"/>
<feature type="compositionally biased region" description="Polar residues" evidence="5">
    <location>
        <begin position="388"/>
        <end position="400"/>
    </location>
</feature>
<dbReference type="Proteomes" id="UP001153076">
    <property type="component" value="Unassembled WGS sequence"/>
</dbReference>
<evidence type="ECO:0000256" key="1">
    <source>
        <dbReference type="ARBA" id="ARBA00009374"/>
    </source>
</evidence>
<comment type="similarity">
    <text evidence="1">Belongs to the FLZ family.</text>
</comment>
<accession>A0A9Q1JQW5</accession>
<dbReference type="EMBL" id="JAKOGI010000899">
    <property type="protein sequence ID" value="KAJ8429394.1"/>
    <property type="molecule type" value="Genomic_DNA"/>
</dbReference>
<dbReference type="PANTHER" id="PTHR46868:SF3">
    <property type="entry name" value="FCS-LIKE ZINC FINGER 11"/>
    <property type="match status" value="1"/>
</dbReference>
<comment type="caution">
    <text evidence="7">The sequence shown here is derived from an EMBL/GenBank/DDBJ whole genome shotgun (WGS) entry which is preliminary data.</text>
</comment>
<sequence length="426" mass="47067">MLRKRARSIQKDQQMDQLTSDGASESCLQSNISGQRQKTNSFFNVPGLFVGLSPKSVLDCDSVRSPTSPLDFVLFSSLSTSLRFLKSSQDCGHQKSWDCVKVGLGSIVDTLDDDDDDDRNLPEKAIPSSNSKTILFGSQIRSKTPNSPTCAHFCEAPKSLPKNYAIFPHAKMRPSNLEKGSSDVIFEIGEDPLESDPFVKIQSFSLDSKRLGSEISKLSTRITDLRTENFCLGSGTIQGHRALSLIGGSPVAENKLTPDSMPINSGNGFARSLTPSEIELSEDYTRVIAHGPNPKTTHIFGDCVLECQPDGIDFGHKRESSENDMPSLEIPSPLGYPPNDFLSYCYFCKKKLEEGKDIYMYRGEKAFCSWDCRMEEISMEEQKEKSSTEASQEPSNSENGNEGFEKSILPQLFLALNSQVLSLVSM</sequence>